<comment type="similarity">
    <text evidence="1 6">Belongs to the methyltransferase superfamily. PrmA family.</text>
</comment>
<keyword evidence="4 6" id="KW-0808">Transferase</keyword>
<dbReference type="Gene3D" id="3.40.50.150">
    <property type="entry name" value="Vaccinia Virus protein VP39"/>
    <property type="match status" value="1"/>
</dbReference>
<comment type="function">
    <text evidence="6">Methylates ribosomal protein L11.</text>
</comment>
<feature type="binding site" evidence="6">
    <location>
        <position position="136"/>
    </location>
    <ligand>
        <name>S-adenosyl-L-methionine</name>
        <dbReference type="ChEBI" id="CHEBI:59789"/>
    </ligand>
</feature>
<dbReference type="RefSeq" id="WP_379877947.1">
    <property type="nucleotide sequence ID" value="NZ_JBHUIP010000014.1"/>
</dbReference>
<dbReference type="InterPro" id="IPR029063">
    <property type="entry name" value="SAM-dependent_MTases_sf"/>
</dbReference>
<comment type="subcellular location">
    <subcellularLocation>
        <location evidence="6">Cytoplasm</location>
    </subcellularLocation>
</comment>
<organism evidence="7 8">
    <name type="scientific">Lacibacterium aquatile</name>
    <dbReference type="NCBI Taxonomy" id="1168082"/>
    <lineage>
        <taxon>Bacteria</taxon>
        <taxon>Pseudomonadati</taxon>
        <taxon>Pseudomonadota</taxon>
        <taxon>Alphaproteobacteria</taxon>
        <taxon>Rhodospirillales</taxon>
        <taxon>Rhodospirillaceae</taxon>
    </lineage>
</organism>
<comment type="caution">
    <text evidence="7">The sequence shown here is derived from an EMBL/GenBank/DDBJ whole genome shotgun (WGS) entry which is preliminary data.</text>
</comment>
<evidence type="ECO:0000256" key="1">
    <source>
        <dbReference type="ARBA" id="ARBA00009741"/>
    </source>
</evidence>
<feature type="binding site" evidence="6">
    <location>
        <position position="181"/>
    </location>
    <ligand>
        <name>S-adenosyl-L-methionine</name>
        <dbReference type="ChEBI" id="CHEBI:59789"/>
    </ligand>
</feature>
<keyword evidence="3 6" id="KW-0489">Methyltransferase</keyword>
<dbReference type="Proteomes" id="UP001597295">
    <property type="component" value="Unassembled WGS sequence"/>
</dbReference>
<evidence type="ECO:0000256" key="2">
    <source>
        <dbReference type="ARBA" id="ARBA00022490"/>
    </source>
</evidence>
<protein>
    <recommendedName>
        <fullName evidence="6">Ribosomal protein L11 methyltransferase</fullName>
        <shortName evidence="6">L11 Mtase</shortName>
        <ecNumber evidence="6">2.1.1.-</ecNumber>
    </recommendedName>
</protein>
<feature type="binding site" evidence="6">
    <location>
        <position position="159"/>
    </location>
    <ligand>
        <name>S-adenosyl-L-methionine</name>
        <dbReference type="ChEBI" id="CHEBI:59789"/>
    </ligand>
</feature>
<dbReference type="PANTHER" id="PTHR43648">
    <property type="entry name" value="ELECTRON TRANSFER FLAVOPROTEIN BETA SUBUNIT LYSINE METHYLTRANSFERASE"/>
    <property type="match status" value="1"/>
</dbReference>
<keyword evidence="2 6" id="KW-0963">Cytoplasm</keyword>
<dbReference type="HAMAP" id="MF_00735">
    <property type="entry name" value="Methyltr_PrmA"/>
    <property type="match status" value="1"/>
</dbReference>
<dbReference type="PANTHER" id="PTHR43648:SF1">
    <property type="entry name" value="ELECTRON TRANSFER FLAVOPROTEIN BETA SUBUNIT LYSINE METHYLTRANSFERASE"/>
    <property type="match status" value="1"/>
</dbReference>
<reference evidence="8" key="1">
    <citation type="journal article" date="2019" name="Int. J. Syst. Evol. Microbiol.">
        <title>The Global Catalogue of Microorganisms (GCM) 10K type strain sequencing project: providing services to taxonomists for standard genome sequencing and annotation.</title>
        <authorList>
            <consortium name="The Broad Institute Genomics Platform"/>
            <consortium name="The Broad Institute Genome Sequencing Center for Infectious Disease"/>
            <person name="Wu L."/>
            <person name="Ma J."/>
        </authorList>
    </citation>
    <scope>NUCLEOTIDE SEQUENCE [LARGE SCALE GENOMIC DNA]</scope>
    <source>
        <strain evidence="8">CGMCC 1.19062</strain>
    </source>
</reference>
<dbReference type="InterPro" id="IPR050078">
    <property type="entry name" value="Ribosomal_L11_MeTrfase_PrmA"/>
</dbReference>
<dbReference type="GO" id="GO:0005840">
    <property type="term" value="C:ribosome"/>
    <property type="evidence" value="ECO:0007669"/>
    <property type="project" value="UniProtKB-KW"/>
</dbReference>
<evidence type="ECO:0000313" key="8">
    <source>
        <dbReference type="Proteomes" id="UP001597295"/>
    </source>
</evidence>
<accession>A0ABW5DV48</accession>
<dbReference type="Pfam" id="PF06325">
    <property type="entry name" value="PrmA"/>
    <property type="match status" value="1"/>
</dbReference>
<sequence length="294" mass="32178">MGHSSGYKIELVVRQSQVNAFGEALDPLAVAIAAFEIVPGGEWRMEAYCVDEPDAEAVKDAIRVVADAFNIGMPAYHIAPLPPKDWLAENRQSFPPQGLGRYFIYGSHFEGKIPASRIGLLVDAATAFGSGEHETTRGCLQSIDMIGRRKKPKRTLDVGSGSGILAMAMAKSFRRPVIASDLDRESVRVARENTVLNRVNKLVRVEYGAGYRVPAIRAKRPYDLIVANILARPLCMLAKDLKAHLAPGGHAILSGLLNHQEAMVLAAHRAQGLRLVHKFQRKGWSALVLARTRD</sequence>
<gene>
    <name evidence="6" type="primary">prmA</name>
    <name evidence="7" type="ORF">ACFSM5_18050</name>
</gene>
<evidence type="ECO:0000256" key="6">
    <source>
        <dbReference type="HAMAP-Rule" id="MF_00735"/>
    </source>
</evidence>
<dbReference type="EC" id="2.1.1.-" evidence="6"/>
<feature type="binding site" evidence="6">
    <location>
        <position position="228"/>
    </location>
    <ligand>
        <name>S-adenosyl-L-methionine</name>
        <dbReference type="ChEBI" id="CHEBI:59789"/>
    </ligand>
</feature>
<keyword evidence="8" id="KW-1185">Reference proteome</keyword>
<keyword evidence="5 6" id="KW-0949">S-adenosyl-L-methionine</keyword>
<proteinExistence type="inferred from homology"/>
<name>A0ABW5DV48_9PROT</name>
<evidence type="ECO:0000256" key="3">
    <source>
        <dbReference type="ARBA" id="ARBA00022603"/>
    </source>
</evidence>
<keyword evidence="7" id="KW-0687">Ribonucleoprotein</keyword>
<dbReference type="GO" id="GO:0032259">
    <property type="term" value="P:methylation"/>
    <property type="evidence" value="ECO:0007669"/>
    <property type="project" value="UniProtKB-KW"/>
</dbReference>
<dbReference type="EMBL" id="JBHUIP010000014">
    <property type="protein sequence ID" value="MFD2264814.1"/>
    <property type="molecule type" value="Genomic_DNA"/>
</dbReference>
<dbReference type="SUPFAM" id="SSF53335">
    <property type="entry name" value="S-adenosyl-L-methionine-dependent methyltransferases"/>
    <property type="match status" value="1"/>
</dbReference>
<evidence type="ECO:0000256" key="4">
    <source>
        <dbReference type="ARBA" id="ARBA00022679"/>
    </source>
</evidence>
<evidence type="ECO:0000256" key="5">
    <source>
        <dbReference type="ARBA" id="ARBA00022691"/>
    </source>
</evidence>
<comment type="catalytic activity">
    <reaction evidence="6">
        <text>L-lysyl-[protein] + 3 S-adenosyl-L-methionine = N(6),N(6),N(6)-trimethyl-L-lysyl-[protein] + 3 S-adenosyl-L-homocysteine + 3 H(+)</text>
        <dbReference type="Rhea" id="RHEA:54192"/>
        <dbReference type="Rhea" id="RHEA-COMP:9752"/>
        <dbReference type="Rhea" id="RHEA-COMP:13826"/>
        <dbReference type="ChEBI" id="CHEBI:15378"/>
        <dbReference type="ChEBI" id="CHEBI:29969"/>
        <dbReference type="ChEBI" id="CHEBI:57856"/>
        <dbReference type="ChEBI" id="CHEBI:59789"/>
        <dbReference type="ChEBI" id="CHEBI:61961"/>
    </reaction>
</comment>
<dbReference type="InterPro" id="IPR004498">
    <property type="entry name" value="Ribosomal_PrmA_MeTrfase"/>
</dbReference>
<keyword evidence="7" id="KW-0689">Ribosomal protein</keyword>
<dbReference type="CDD" id="cd02440">
    <property type="entry name" value="AdoMet_MTases"/>
    <property type="match status" value="1"/>
</dbReference>
<dbReference type="GO" id="GO:0008168">
    <property type="term" value="F:methyltransferase activity"/>
    <property type="evidence" value="ECO:0007669"/>
    <property type="project" value="UniProtKB-KW"/>
</dbReference>
<evidence type="ECO:0000313" key="7">
    <source>
        <dbReference type="EMBL" id="MFD2264814.1"/>
    </source>
</evidence>